<dbReference type="Proteomes" id="UP000232323">
    <property type="component" value="Unassembled WGS sequence"/>
</dbReference>
<evidence type="ECO:0000313" key="2">
    <source>
        <dbReference type="EMBL" id="GAX83146.1"/>
    </source>
</evidence>
<name>A0A250XJF0_9CHLO</name>
<evidence type="ECO:0008006" key="4">
    <source>
        <dbReference type="Google" id="ProtNLM"/>
    </source>
</evidence>
<dbReference type="AlphaFoldDB" id="A0A250XJF0"/>
<sequence length="627" mass="63860">MALIQPYYRSQSGLSLSCATDSTEKSSLITILAPFSSTSGSSDASYLYLSIDFEFFWNQVISAFSLSCGSTLSISNGFEEGNNVTLIDGSLLSALSCPPPPPAPSSPPPPSPSPNPPAAPIPPNPSPPPPYPPFPSPPSPPSPSPLPPYPPSPAPTPPSPPPPPPSSSVTLSVNSILPLNSYACISIVSSSNVLLLSTINASEIKTKFNCSVSPNGYTATYSGSVYSYNKATTLLGAFNSTFATALASILSLECGSSVSLDTNVGKASFGSGSLPILTCSPPPPSPPMPPSPSPPFPSPPPSPVPPPPSPSPPPNPPSPPPPPHPPSPAPPPSPSPPSPPNPPSPGPATLLVTGPTDFTQQDCASILAVVSILTSAPCLPTISAPSCVAQGASLAIQVSFLSDSYAELYGQLIANATSNLVKGGMIPCGSALTISTSLFQAYLSPLNTPSLMCNSPSPPSPVPPSFPLSPSPPPLPFPSPPPPVPPPSVPVANVGSGTQVPSKFIITLPVPTNQADCTAVVKSINSISKFVSTECNINKILYSHKIYESFNVTVSAANPDFAKVTALAFINNQLPGLLGKAMLPCSTTSQVLVVGGGNFTTGTFQAMGITCTASSSPSGRRRLSSLQ</sequence>
<dbReference type="PRINTS" id="PR01217">
    <property type="entry name" value="PRICHEXTENSN"/>
</dbReference>
<feature type="compositionally biased region" description="Pro residues" evidence="1">
    <location>
        <begin position="97"/>
        <end position="166"/>
    </location>
</feature>
<proteinExistence type="predicted"/>
<dbReference type="EMBL" id="BEGY01000092">
    <property type="protein sequence ID" value="GAX83146.1"/>
    <property type="molecule type" value="Genomic_DNA"/>
</dbReference>
<comment type="caution">
    <text evidence="2">The sequence shown here is derived from an EMBL/GenBank/DDBJ whole genome shotgun (WGS) entry which is preliminary data.</text>
</comment>
<accession>A0A250XJF0</accession>
<feature type="region of interest" description="Disordered" evidence="1">
    <location>
        <begin position="275"/>
        <end position="355"/>
    </location>
</feature>
<keyword evidence="3" id="KW-1185">Reference proteome</keyword>
<evidence type="ECO:0000256" key="1">
    <source>
        <dbReference type="SAM" id="MobiDB-lite"/>
    </source>
</evidence>
<protein>
    <recommendedName>
        <fullName evidence="4">Pherophorin domain-containing protein</fullName>
    </recommendedName>
</protein>
<feature type="compositionally biased region" description="Pro residues" evidence="1">
    <location>
        <begin position="280"/>
        <end position="346"/>
    </location>
</feature>
<evidence type="ECO:0000313" key="3">
    <source>
        <dbReference type="Proteomes" id="UP000232323"/>
    </source>
</evidence>
<feature type="region of interest" description="Disordered" evidence="1">
    <location>
        <begin position="97"/>
        <end position="170"/>
    </location>
</feature>
<reference evidence="2 3" key="1">
    <citation type="submission" date="2017-08" db="EMBL/GenBank/DDBJ databases">
        <title>Acidophilic green algal genome provides insights into adaptation to an acidic environment.</title>
        <authorList>
            <person name="Hirooka S."/>
            <person name="Hirose Y."/>
            <person name="Kanesaki Y."/>
            <person name="Higuchi S."/>
            <person name="Fujiwara T."/>
            <person name="Onuma R."/>
            <person name="Era A."/>
            <person name="Ohbayashi R."/>
            <person name="Uzuka A."/>
            <person name="Nozaki H."/>
            <person name="Yoshikawa H."/>
            <person name="Miyagishima S.Y."/>
        </authorList>
    </citation>
    <scope>NUCLEOTIDE SEQUENCE [LARGE SCALE GENOMIC DNA]</scope>
    <source>
        <strain evidence="2 3">NIES-2499</strain>
    </source>
</reference>
<organism evidence="2 3">
    <name type="scientific">Chlamydomonas eustigma</name>
    <dbReference type="NCBI Taxonomy" id="1157962"/>
    <lineage>
        <taxon>Eukaryota</taxon>
        <taxon>Viridiplantae</taxon>
        <taxon>Chlorophyta</taxon>
        <taxon>core chlorophytes</taxon>
        <taxon>Chlorophyceae</taxon>
        <taxon>CS clade</taxon>
        <taxon>Chlamydomonadales</taxon>
        <taxon>Chlamydomonadaceae</taxon>
        <taxon>Chlamydomonas</taxon>
    </lineage>
</organism>
<gene>
    <name evidence="2" type="ORF">CEUSTIGMA_g10572.t1</name>
</gene>